<dbReference type="GO" id="GO:1990757">
    <property type="term" value="F:ubiquitin ligase activator activity"/>
    <property type="evidence" value="ECO:0007669"/>
    <property type="project" value="TreeGrafter"/>
</dbReference>
<evidence type="ECO:0000313" key="6">
    <source>
        <dbReference type="EnsemblMetazoa" id="SMAR008146-PA"/>
    </source>
</evidence>
<organism evidence="6 7">
    <name type="scientific">Strigamia maritima</name>
    <name type="common">European centipede</name>
    <name type="synonym">Geophilus maritimus</name>
    <dbReference type="NCBI Taxonomy" id="126957"/>
    <lineage>
        <taxon>Eukaryota</taxon>
        <taxon>Metazoa</taxon>
        <taxon>Ecdysozoa</taxon>
        <taxon>Arthropoda</taxon>
        <taxon>Myriapoda</taxon>
        <taxon>Chilopoda</taxon>
        <taxon>Pleurostigmophora</taxon>
        <taxon>Geophilomorpha</taxon>
        <taxon>Linotaeniidae</taxon>
        <taxon>Strigamia</taxon>
    </lineage>
</organism>
<protein>
    <recommendedName>
        <fullName evidence="8">Anaphase-promoting complex subunit 4 WD40 domain-containing protein</fullName>
    </recommendedName>
</protein>
<dbReference type="Gene3D" id="2.130.10.10">
    <property type="entry name" value="YVTN repeat-like/Quinoprotein amine dehydrogenase"/>
    <property type="match status" value="1"/>
</dbReference>
<dbReference type="eggNOG" id="KOG0305">
    <property type="taxonomic scope" value="Eukaryota"/>
</dbReference>
<keyword evidence="7" id="KW-1185">Reference proteome</keyword>
<keyword evidence="3" id="KW-0677">Repeat</keyword>
<proteinExistence type="predicted"/>
<keyword evidence="4" id="KW-0498">Mitosis</keyword>
<dbReference type="EMBL" id="JH431826">
    <property type="status" value="NOT_ANNOTATED_CDS"/>
    <property type="molecule type" value="Genomic_DNA"/>
</dbReference>
<evidence type="ECO:0000256" key="2">
    <source>
        <dbReference type="ARBA" id="ARBA00022618"/>
    </source>
</evidence>
<evidence type="ECO:0008006" key="8">
    <source>
        <dbReference type="Google" id="ProtNLM"/>
    </source>
</evidence>
<evidence type="ECO:0000313" key="7">
    <source>
        <dbReference type="Proteomes" id="UP000014500"/>
    </source>
</evidence>
<keyword evidence="2" id="KW-0132">Cell division</keyword>
<evidence type="ECO:0000256" key="4">
    <source>
        <dbReference type="ARBA" id="ARBA00022776"/>
    </source>
</evidence>
<accession>T1J3I0</accession>
<reference evidence="6" key="2">
    <citation type="submission" date="2015-02" db="UniProtKB">
        <authorList>
            <consortium name="EnsemblMetazoa"/>
        </authorList>
    </citation>
    <scope>IDENTIFICATION</scope>
</reference>
<dbReference type="GO" id="GO:0005680">
    <property type="term" value="C:anaphase-promoting complex"/>
    <property type="evidence" value="ECO:0007669"/>
    <property type="project" value="TreeGrafter"/>
</dbReference>
<evidence type="ECO:0000256" key="1">
    <source>
        <dbReference type="ARBA" id="ARBA00022574"/>
    </source>
</evidence>
<dbReference type="PANTHER" id="PTHR19918:SF8">
    <property type="entry name" value="FI02843P"/>
    <property type="match status" value="1"/>
</dbReference>
<reference evidence="7" key="1">
    <citation type="submission" date="2011-05" db="EMBL/GenBank/DDBJ databases">
        <authorList>
            <person name="Richards S.R."/>
            <person name="Qu J."/>
            <person name="Jiang H."/>
            <person name="Jhangiani S.N."/>
            <person name="Agravi P."/>
            <person name="Goodspeed R."/>
            <person name="Gross S."/>
            <person name="Mandapat C."/>
            <person name="Jackson L."/>
            <person name="Mathew T."/>
            <person name="Pu L."/>
            <person name="Thornton R."/>
            <person name="Saada N."/>
            <person name="Wilczek-Boney K.B."/>
            <person name="Lee S."/>
            <person name="Kovar C."/>
            <person name="Wu Y."/>
            <person name="Scherer S.E."/>
            <person name="Worley K.C."/>
            <person name="Muzny D.M."/>
            <person name="Gibbs R."/>
        </authorList>
    </citation>
    <scope>NUCLEOTIDE SEQUENCE</scope>
    <source>
        <strain evidence="7">Brora</strain>
    </source>
</reference>
<dbReference type="GO" id="GO:1905786">
    <property type="term" value="P:positive regulation of anaphase-promoting complex-dependent catabolic process"/>
    <property type="evidence" value="ECO:0007669"/>
    <property type="project" value="TreeGrafter"/>
</dbReference>
<evidence type="ECO:0000256" key="5">
    <source>
        <dbReference type="ARBA" id="ARBA00023306"/>
    </source>
</evidence>
<dbReference type="InterPro" id="IPR033010">
    <property type="entry name" value="Cdc20/Fizzy"/>
</dbReference>
<dbReference type="HOGENOM" id="CLU_1050963_0_0_1"/>
<dbReference type="PhylomeDB" id="T1J3I0"/>
<dbReference type="EnsemblMetazoa" id="SMAR008146-RA">
    <property type="protein sequence ID" value="SMAR008146-PA"/>
    <property type="gene ID" value="SMAR008146"/>
</dbReference>
<dbReference type="PANTHER" id="PTHR19918">
    <property type="entry name" value="CELL DIVISION CYCLE 20 CDC20 FIZZY -RELATED"/>
    <property type="match status" value="1"/>
</dbReference>
<dbReference type="AlphaFoldDB" id="T1J3I0"/>
<dbReference type="GO" id="GO:0051301">
    <property type="term" value="P:cell division"/>
    <property type="evidence" value="ECO:0007669"/>
    <property type="project" value="UniProtKB-KW"/>
</dbReference>
<sequence>MKRKIGELTPSKQEYQKMMSENLNGCDLNKARIIHYNANKPPLAPEGYLNNLRVIYSENLNFLDWSVNNHLALSLADTVYLWNSVSGEIEQLMTMDNSTDYISSVSWVREGSRLAIGTSLAEVQYMGCGGAQTNSKRDWSPGPSWFAQLELLHRFEWLTGAIHHHDVRVLQHQIAAKASFPPAEPCCPAVLVELPWTHGRREGLFSSCRTVLSWLNCRGRMDAAKASSPPAGPCCLAVLVELSWTHGRHEGLLSSRRTVLSCCPG</sequence>
<dbReference type="SUPFAM" id="SSF50978">
    <property type="entry name" value="WD40 repeat-like"/>
    <property type="match status" value="1"/>
</dbReference>
<dbReference type="GO" id="GO:0031145">
    <property type="term" value="P:anaphase-promoting complex-dependent catabolic process"/>
    <property type="evidence" value="ECO:0007669"/>
    <property type="project" value="TreeGrafter"/>
</dbReference>
<dbReference type="STRING" id="126957.T1J3I0"/>
<dbReference type="GO" id="GO:0010997">
    <property type="term" value="F:anaphase-promoting complex binding"/>
    <property type="evidence" value="ECO:0007669"/>
    <property type="project" value="InterPro"/>
</dbReference>
<dbReference type="InterPro" id="IPR015943">
    <property type="entry name" value="WD40/YVTN_repeat-like_dom_sf"/>
</dbReference>
<keyword evidence="1" id="KW-0853">WD repeat</keyword>
<evidence type="ECO:0000256" key="3">
    <source>
        <dbReference type="ARBA" id="ARBA00022737"/>
    </source>
</evidence>
<keyword evidence="5" id="KW-0131">Cell cycle</keyword>
<name>T1J3I0_STRMM</name>
<dbReference type="InterPro" id="IPR036322">
    <property type="entry name" value="WD40_repeat_dom_sf"/>
</dbReference>
<dbReference type="Proteomes" id="UP000014500">
    <property type="component" value="Unassembled WGS sequence"/>
</dbReference>